<evidence type="ECO:0000313" key="2">
    <source>
        <dbReference type="EMBL" id="KAJ1209495.1"/>
    </source>
</evidence>
<dbReference type="EMBL" id="JANPWB010000002">
    <property type="protein sequence ID" value="KAJ1209495.1"/>
    <property type="molecule type" value="Genomic_DNA"/>
</dbReference>
<dbReference type="Proteomes" id="UP001066276">
    <property type="component" value="Chromosome 1_2"/>
</dbReference>
<name>A0AAV7W679_PLEWA</name>
<evidence type="ECO:0000256" key="1">
    <source>
        <dbReference type="SAM" id="MobiDB-lite"/>
    </source>
</evidence>
<sequence>MEVLRIFVTQLIISMECVREQSDMWPCSVLSARARRDQPTQLPRIVPLQLGTSNSCIMVPNATTAHAAHSATPIRWARAAVSTKRAGAGSEPRPPARHPVSSVPPRYDPAVGRTRSHPPTAEPGPRGSGTSESLLPLQPGFSHRHNALPDPTQIGFFKENHAVRSTPAR</sequence>
<organism evidence="2 3">
    <name type="scientific">Pleurodeles waltl</name>
    <name type="common">Iberian ribbed newt</name>
    <dbReference type="NCBI Taxonomy" id="8319"/>
    <lineage>
        <taxon>Eukaryota</taxon>
        <taxon>Metazoa</taxon>
        <taxon>Chordata</taxon>
        <taxon>Craniata</taxon>
        <taxon>Vertebrata</taxon>
        <taxon>Euteleostomi</taxon>
        <taxon>Amphibia</taxon>
        <taxon>Batrachia</taxon>
        <taxon>Caudata</taxon>
        <taxon>Salamandroidea</taxon>
        <taxon>Salamandridae</taxon>
        <taxon>Pleurodelinae</taxon>
        <taxon>Pleurodeles</taxon>
    </lineage>
</organism>
<evidence type="ECO:0000313" key="3">
    <source>
        <dbReference type="Proteomes" id="UP001066276"/>
    </source>
</evidence>
<proteinExistence type="predicted"/>
<accession>A0AAV7W679</accession>
<gene>
    <name evidence="2" type="ORF">NDU88_004873</name>
</gene>
<comment type="caution">
    <text evidence="2">The sequence shown here is derived from an EMBL/GenBank/DDBJ whole genome shotgun (WGS) entry which is preliminary data.</text>
</comment>
<reference evidence="2" key="1">
    <citation type="journal article" date="2022" name="bioRxiv">
        <title>Sequencing and chromosome-scale assembly of the giantPleurodeles waltlgenome.</title>
        <authorList>
            <person name="Brown T."/>
            <person name="Elewa A."/>
            <person name="Iarovenko S."/>
            <person name="Subramanian E."/>
            <person name="Araus A.J."/>
            <person name="Petzold A."/>
            <person name="Susuki M."/>
            <person name="Suzuki K.-i.T."/>
            <person name="Hayashi T."/>
            <person name="Toyoda A."/>
            <person name="Oliveira C."/>
            <person name="Osipova E."/>
            <person name="Leigh N.D."/>
            <person name="Simon A."/>
            <person name="Yun M.H."/>
        </authorList>
    </citation>
    <scope>NUCLEOTIDE SEQUENCE</scope>
    <source>
        <strain evidence="2">20211129_DDA</strain>
        <tissue evidence="2">Liver</tissue>
    </source>
</reference>
<feature type="region of interest" description="Disordered" evidence="1">
    <location>
        <begin position="78"/>
        <end position="169"/>
    </location>
</feature>
<dbReference type="AlphaFoldDB" id="A0AAV7W679"/>
<keyword evidence="3" id="KW-1185">Reference proteome</keyword>
<protein>
    <submittedName>
        <fullName evidence="2">Uncharacterized protein</fullName>
    </submittedName>
</protein>